<dbReference type="Proteomes" id="UP001157006">
    <property type="component" value="Chromosome 6"/>
</dbReference>
<feature type="region of interest" description="Disordered" evidence="1">
    <location>
        <begin position="1"/>
        <end position="26"/>
    </location>
</feature>
<evidence type="ECO:0000256" key="1">
    <source>
        <dbReference type="SAM" id="MobiDB-lite"/>
    </source>
</evidence>
<evidence type="ECO:0000313" key="3">
    <source>
        <dbReference type="Proteomes" id="UP001157006"/>
    </source>
</evidence>
<proteinExistence type="predicted"/>
<reference evidence="2 3" key="1">
    <citation type="submission" date="2023-01" db="EMBL/GenBank/DDBJ databases">
        <authorList>
            <person name="Kreplak J."/>
        </authorList>
    </citation>
    <scope>NUCLEOTIDE SEQUENCE [LARGE SCALE GENOMIC DNA]</scope>
</reference>
<gene>
    <name evidence="2" type="ORF">VFH_VI183000</name>
</gene>
<organism evidence="2 3">
    <name type="scientific">Vicia faba</name>
    <name type="common">Broad bean</name>
    <name type="synonym">Faba vulgaris</name>
    <dbReference type="NCBI Taxonomy" id="3906"/>
    <lineage>
        <taxon>Eukaryota</taxon>
        <taxon>Viridiplantae</taxon>
        <taxon>Streptophyta</taxon>
        <taxon>Embryophyta</taxon>
        <taxon>Tracheophyta</taxon>
        <taxon>Spermatophyta</taxon>
        <taxon>Magnoliopsida</taxon>
        <taxon>eudicotyledons</taxon>
        <taxon>Gunneridae</taxon>
        <taxon>Pentapetalae</taxon>
        <taxon>rosids</taxon>
        <taxon>fabids</taxon>
        <taxon>Fabales</taxon>
        <taxon>Fabaceae</taxon>
        <taxon>Papilionoideae</taxon>
        <taxon>50 kb inversion clade</taxon>
        <taxon>NPAAA clade</taxon>
        <taxon>Hologalegina</taxon>
        <taxon>IRL clade</taxon>
        <taxon>Fabeae</taxon>
        <taxon>Vicia</taxon>
    </lineage>
</organism>
<protein>
    <submittedName>
        <fullName evidence="2">Uncharacterized protein</fullName>
    </submittedName>
</protein>
<name>A0AAV1BDS8_VICFA</name>
<dbReference type="AlphaFoldDB" id="A0AAV1BDS8"/>
<sequence length="218" mass="24278">MSSSSSDESEHVSTKVDSPTKSSSSSKRLEFHPSLFVTNIKKNIHFVLEMEKDNYTIRDEMFEVHARAHKVVHHIISQPGKEKPASTDTDFEMWITLDSTVLQWIYSTISLDLLTMFLSATPINPLNKTPIIIRTTAMDLAATATIGTATEGVDSVVVHTLMVPQQQLPLILSVMVSLGMKPTSLGYTSFPLPYISMDSPYRNFEVTMHPRLVPSGSH</sequence>
<evidence type="ECO:0000313" key="2">
    <source>
        <dbReference type="EMBL" id="CAI8619680.1"/>
    </source>
</evidence>
<keyword evidence="3" id="KW-1185">Reference proteome</keyword>
<accession>A0AAV1BDS8</accession>
<dbReference type="PANTHER" id="PTHR47481:SF10">
    <property type="entry name" value="COPIA-LIKE POLYPROTEIN_RETROTRANSPOSON"/>
    <property type="match status" value="1"/>
</dbReference>
<dbReference type="EMBL" id="OX451741">
    <property type="protein sequence ID" value="CAI8619680.1"/>
    <property type="molecule type" value="Genomic_DNA"/>
</dbReference>
<dbReference type="PANTHER" id="PTHR47481">
    <property type="match status" value="1"/>
</dbReference>
<feature type="compositionally biased region" description="Low complexity" evidence="1">
    <location>
        <begin position="15"/>
        <end position="26"/>
    </location>
</feature>